<reference evidence="1 2" key="1">
    <citation type="journal article" date="2019" name="Nat. Ecol. Evol.">
        <title>Megaphylogeny resolves global patterns of mushroom evolution.</title>
        <authorList>
            <person name="Varga T."/>
            <person name="Krizsan K."/>
            <person name="Foldi C."/>
            <person name="Dima B."/>
            <person name="Sanchez-Garcia M."/>
            <person name="Sanchez-Ramirez S."/>
            <person name="Szollosi G.J."/>
            <person name="Szarkandi J.G."/>
            <person name="Papp V."/>
            <person name="Albert L."/>
            <person name="Andreopoulos W."/>
            <person name="Angelini C."/>
            <person name="Antonin V."/>
            <person name="Barry K.W."/>
            <person name="Bougher N.L."/>
            <person name="Buchanan P."/>
            <person name="Buyck B."/>
            <person name="Bense V."/>
            <person name="Catcheside P."/>
            <person name="Chovatia M."/>
            <person name="Cooper J."/>
            <person name="Damon W."/>
            <person name="Desjardin D."/>
            <person name="Finy P."/>
            <person name="Geml J."/>
            <person name="Haridas S."/>
            <person name="Hughes K."/>
            <person name="Justo A."/>
            <person name="Karasinski D."/>
            <person name="Kautmanova I."/>
            <person name="Kiss B."/>
            <person name="Kocsube S."/>
            <person name="Kotiranta H."/>
            <person name="LaButti K.M."/>
            <person name="Lechner B.E."/>
            <person name="Liimatainen K."/>
            <person name="Lipzen A."/>
            <person name="Lukacs Z."/>
            <person name="Mihaltcheva S."/>
            <person name="Morgado L.N."/>
            <person name="Niskanen T."/>
            <person name="Noordeloos M.E."/>
            <person name="Ohm R.A."/>
            <person name="Ortiz-Santana B."/>
            <person name="Ovrebo C."/>
            <person name="Racz N."/>
            <person name="Riley R."/>
            <person name="Savchenko A."/>
            <person name="Shiryaev A."/>
            <person name="Soop K."/>
            <person name="Spirin V."/>
            <person name="Szebenyi C."/>
            <person name="Tomsovsky M."/>
            <person name="Tulloss R.E."/>
            <person name="Uehling J."/>
            <person name="Grigoriev I.V."/>
            <person name="Vagvolgyi C."/>
            <person name="Papp T."/>
            <person name="Martin F.M."/>
            <person name="Miettinen O."/>
            <person name="Hibbett D.S."/>
            <person name="Nagy L.G."/>
        </authorList>
    </citation>
    <scope>NUCLEOTIDE SEQUENCE [LARGE SCALE GENOMIC DNA]</scope>
    <source>
        <strain evidence="1 2">FP101781</strain>
    </source>
</reference>
<comment type="caution">
    <text evidence="1">The sequence shown here is derived from an EMBL/GenBank/DDBJ whole genome shotgun (WGS) entry which is preliminary data.</text>
</comment>
<name>A0A4Y7T7Z8_COPMI</name>
<dbReference type="AlphaFoldDB" id="A0A4Y7T7Z8"/>
<accession>A0A4Y7T7Z8</accession>
<protein>
    <submittedName>
        <fullName evidence="1">Uncharacterized protein</fullName>
    </submittedName>
</protein>
<evidence type="ECO:0000313" key="1">
    <source>
        <dbReference type="EMBL" id="TEB30307.1"/>
    </source>
</evidence>
<keyword evidence="2" id="KW-1185">Reference proteome</keyword>
<dbReference type="STRING" id="71717.A0A4Y7T7Z8"/>
<proteinExistence type="predicted"/>
<dbReference type="Proteomes" id="UP000298030">
    <property type="component" value="Unassembled WGS sequence"/>
</dbReference>
<sequence>MNHQNAVLYLKSKFGLLSSPRPVYLQASFLCMADGEFVEVDLDAWDELAPHIDRLRIIS</sequence>
<dbReference type="EMBL" id="QPFP01000023">
    <property type="protein sequence ID" value="TEB30307.1"/>
    <property type="molecule type" value="Genomic_DNA"/>
</dbReference>
<dbReference type="OrthoDB" id="3015492at2759"/>
<gene>
    <name evidence="1" type="ORF">FA13DRAFT_1733609</name>
</gene>
<evidence type="ECO:0000313" key="2">
    <source>
        <dbReference type="Proteomes" id="UP000298030"/>
    </source>
</evidence>
<organism evidence="1 2">
    <name type="scientific">Coprinellus micaceus</name>
    <name type="common">Glistening ink-cap mushroom</name>
    <name type="synonym">Coprinus micaceus</name>
    <dbReference type="NCBI Taxonomy" id="71717"/>
    <lineage>
        <taxon>Eukaryota</taxon>
        <taxon>Fungi</taxon>
        <taxon>Dikarya</taxon>
        <taxon>Basidiomycota</taxon>
        <taxon>Agaricomycotina</taxon>
        <taxon>Agaricomycetes</taxon>
        <taxon>Agaricomycetidae</taxon>
        <taxon>Agaricales</taxon>
        <taxon>Agaricineae</taxon>
        <taxon>Psathyrellaceae</taxon>
        <taxon>Coprinellus</taxon>
    </lineage>
</organism>